<accession>A0A813YS91</accession>
<evidence type="ECO:0000313" key="1">
    <source>
        <dbReference type="EMBL" id="CAF0888038.1"/>
    </source>
</evidence>
<dbReference type="EMBL" id="CAJNOC010001747">
    <property type="protein sequence ID" value="CAF0888038.1"/>
    <property type="molecule type" value="Genomic_DNA"/>
</dbReference>
<dbReference type="Proteomes" id="UP000663879">
    <property type="component" value="Unassembled WGS sequence"/>
</dbReference>
<reference evidence="1" key="1">
    <citation type="submission" date="2021-02" db="EMBL/GenBank/DDBJ databases">
        <authorList>
            <person name="Nowell W R."/>
        </authorList>
    </citation>
    <scope>NUCLEOTIDE SEQUENCE</scope>
    <source>
        <strain evidence="1">Ploen Becks lab</strain>
    </source>
</reference>
<organism evidence="1 2">
    <name type="scientific">Brachionus calyciflorus</name>
    <dbReference type="NCBI Taxonomy" id="104777"/>
    <lineage>
        <taxon>Eukaryota</taxon>
        <taxon>Metazoa</taxon>
        <taxon>Spiralia</taxon>
        <taxon>Gnathifera</taxon>
        <taxon>Rotifera</taxon>
        <taxon>Eurotatoria</taxon>
        <taxon>Monogononta</taxon>
        <taxon>Pseudotrocha</taxon>
        <taxon>Ploima</taxon>
        <taxon>Brachionidae</taxon>
        <taxon>Brachionus</taxon>
    </lineage>
</organism>
<gene>
    <name evidence="1" type="ORF">OXX778_LOCUS10761</name>
</gene>
<dbReference type="AlphaFoldDB" id="A0A813YS91"/>
<name>A0A813YS91_9BILA</name>
<evidence type="ECO:0000313" key="2">
    <source>
        <dbReference type="Proteomes" id="UP000663879"/>
    </source>
</evidence>
<feature type="non-terminal residue" evidence="1">
    <location>
        <position position="1"/>
    </location>
</feature>
<comment type="caution">
    <text evidence="1">The sequence shown here is derived from an EMBL/GenBank/DDBJ whole genome shotgun (WGS) entry which is preliminary data.</text>
</comment>
<keyword evidence="2" id="KW-1185">Reference proteome</keyword>
<proteinExistence type="predicted"/>
<sequence length="281" mass="32637">LEKEIDNLTEKVKQEEFEKVKNQYLNQSSESNRVGEEIVKATLKLCILEISKGMIDNASIHFENLKDDNKIDQVLKSVYDDFGQLNQLKNIVNFIKKLPRCSQHAQAFSFLFEMIKSRNHFDHPNILPVFNSIVLFSECIGNQTIQQLKTDLVTNLANNIRIGNSDLIISFARESESNSNILNDYLYEIVKNTYLKNFANFEKTLNFIEDLPWLLHWFEGYNSLFYTMKNNCHLDSRQFVKLAHRVKEAINQPNEASVINQLKKAFVNLKNQFPKGVLAIL</sequence>
<dbReference type="OrthoDB" id="8000644at2759"/>
<protein>
    <submittedName>
        <fullName evidence="1">Uncharacterized protein</fullName>
    </submittedName>
</protein>